<dbReference type="SUPFAM" id="SSF52833">
    <property type="entry name" value="Thioredoxin-like"/>
    <property type="match status" value="1"/>
</dbReference>
<dbReference type="AlphaFoldDB" id="A0A7C5MXZ6"/>
<reference evidence="2" key="1">
    <citation type="journal article" date="2020" name="mSystems">
        <title>Genome- and Community-Level Interaction Insights into Carbon Utilization and Element Cycling Functions of Hydrothermarchaeota in Hydrothermal Sediment.</title>
        <authorList>
            <person name="Zhou Z."/>
            <person name="Liu Y."/>
            <person name="Xu W."/>
            <person name="Pan J."/>
            <person name="Luo Z.H."/>
            <person name="Li M."/>
        </authorList>
    </citation>
    <scope>NUCLEOTIDE SEQUENCE [LARGE SCALE GENOMIC DNA]</scope>
    <source>
        <strain evidence="2">HyVt-535</strain>
    </source>
</reference>
<feature type="domain" description="DSBA-like thioredoxin" evidence="1">
    <location>
        <begin position="135"/>
        <end position="214"/>
    </location>
</feature>
<dbReference type="Proteomes" id="UP000886100">
    <property type="component" value="Unassembled WGS sequence"/>
</dbReference>
<dbReference type="InterPro" id="IPR036249">
    <property type="entry name" value="Thioredoxin-like_sf"/>
</dbReference>
<dbReference type="Gene3D" id="3.40.30.10">
    <property type="entry name" value="Glutaredoxin"/>
    <property type="match status" value="1"/>
</dbReference>
<dbReference type="InterPro" id="IPR001853">
    <property type="entry name" value="DSBA-like_thioredoxin_dom"/>
</dbReference>
<evidence type="ECO:0000313" key="2">
    <source>
        <dbReference type="EMBL" id="HHH14061.1"/>
    </source>
</evidence>
<dbReference type="PANTHER" id="PTHR13887">
    <property type="entry name" value="GLUTATHIONE S-TRANSFERASE KAPPA"/>
    <property type="match status" value="1"/>
</dbReference>
<comment type="caution">
    <text evidence="2">The sequence shown here is derived from an EMBL/GenBank/DDBJ whole genome shotgun (WGS) entry which is preliminary data.</text>
</comment>
<gene>
    <name evidence="2" type="ORF">ENJ98_07470</name>
</gene>
<evidence type="ECO:0000259" key="1">
    <source>
        <dbReference type="Pfam" id="PF01323"/>
    </source>
</evidence>
<dbReference type="EMBL" id="DROM01000447">
    <property type="protein sequence ID" value="HHH14061.1"/>
    <property type="molecule type" value="Genomic_DNA"/>
</dbReference>
<sequence>MENNGRITIDYYTDMLCIWAYFGQVKVDELQAEFGDRVELRYRFIPLFGCCEQRIGQGWEEGGYEGYSRFVLELAENFPHVEVHPEIWRRNAPASSLPAHLVLKAVQRLEEGGVLSPVEPGAPSRFERLMWNLRLAFFRDLENIGDQEVLHRHLRALEIPVEAVEREIASGRAYAAMAEDMEEQRARGIEGSPTFLMNEGRQRLYGNVGYRAIAANVQELLERRLDIPQWC</sequence>
<protein>
    <submittedName>
        <fullName evidence="2">Disulfide bond formation protein DsbA</fullName>
    </submittedName>
</protein>
<dbReference type="GO" id="GO:0016491">
    <property type="term" value="F:oxidoreductase activity"/>
    <property type="evidence" value="ECO:0007669"/>
    <property type="project" value="InterPro"/>
</dbReference>
<dbReference type="Pfam" id="PF01323">
    <property type="entry name" value="DSBA"/>
    <property type="match status" value="1"/>
</dbReference>
<name>A0A7C5MXZ6_9GAMM</name>
<organism evidence="2">
    <name type="scientific">Thiolapillus brandeum</name>
    <dbReference type="NCBI Taxonomy" id="1076588"/>
    <lineage>
        <taxon>Bacteria</taxon>
        <taxon>Pseudomonadati</taxon>
        <taxon>Pseudomonadota</taxon>
        <taxon>Gammaproteobacteria</taxon>
        <taxon>Chromatiales</taxon>
        <taxon>Sedimenticolaceae</taxon>
        <taxon>Thiolapillus</taxon>
    </lineage>
</organism>
<dbReference type="PANTHER" id="PTHR13887:SF41">
    <property type="entry name" value="THIOREDOXIN SUPERFAMILY PROTEIN"/>
    <property type="match status" value="1"/>
</dbReference>
<accession>A0A7C5MXZ6</accession>
<proteinExistence type="predicted"/>